<dbReference type="Proteomes" id="UP001501637">
    <property type="component" value="Unassembled WGS sequence"/>
</dbReference>
<gene>
    <name evidence="1" type="ORF">GCM10010449_84070</name>
</gene>
<evidence type="ECO:0000313" key="2">
    <source>
        <dbReference type="Proteomes" id="UP001501637"/>
    </source>
</evidence>
<keyword evidence="2" id="KW-1185">Reference proteome</keyword>
<comment type="caution">
    <text evidence="1">The sequence shown here is derived from an EMBL/GenBank/DDBJ whole genome shotgun (WGS) entry which is preliminary data.</text>
</comment>
<proteinExistence type="predicted"/>
<sequence length="151" mass="16146">MSNRTAQFAAVYAVLTASHEVADYWVQQDKDAVAKGRPGMEGRMACARHVASYTATQALALAAADRRLGLGLDWRRAATGLAVSAVTHYVADRSAGRWQEQGTSTWMVRLARRCGHAPWLAKDSGAGPLMDQAWHKGWIAVAAAVAAGGVR</sequence>
<accession>A0ABP6NN26</accession>
<protein>
    <recommendedName>
        <fullName evidence="3">DUF3307 domain-containing protein</fullName>
    </recommendedName>
</protein>
<organism evidence="1 2">
    <name type="scientific">Streptomyces rectiviolaceus</name>
    <dbReference type="NCBI Taxonomy" id="332591"/>
    <lineage>
        <taxon>Bacteria</taxon>
        <taxon>Bacillati</taxon>
        <taxon>Actinomycetota</taxon>
        <taxon>Actinomycetes</taxon>
        <taxon>Kitasatosporales</taxon>
        <taxon>Streptomycetaceae</taxon>
        <taxon>Streptomyces</taxon>
    </lineage>
</organism>
<evidence type="ECO:0008006" key="3">
    <source>
        <dbReference type="Google" id="ProtNLM"/>
    </source>
</evidence>
<evidence type="ECO:0000313" key="1">
    <source>
        <dbReference type="EMBL" id="GAA3153493.1"/>
    </source>
</evidence>
<dbReference type="EMBL" id="BAAAUG010000241">
    <property type="protein sequence ID" value="GAA3153493.1"/>
    <property type="molecule type" value="Genomic_DNA"/>
</dbReference>
<name>A0ABP6NN26_9ACTN</name>
<reference evidence="2" key="1">
    <citation type="journal article" date="2019" name="Int. J. Syst. Evol. Microbiol.">
        <title>The Global Catalogue of Microorganisms (GCM) 10K type strain sequencing project: providing services to taxonomists for standard genome sequencing and annotation.</title>
        <authorList>
            <consortium name="The Broad Institute Genomics Platform"/>
            <consortium name="The Broad Institute Genome Sequencing Center for Infectious Disease"/>
            <person name="Wu L."/>
            <person name="Ma J."/>
        </authorList>
    </citation>
    <scope>NUCLEOTIDE SEQUENCE [LARGE SCALE GENOMIC DNA]</scope>
    <source>
        <strain evidence="2">JCM 9092</strain>
    </source>
</reference>
<dbReference type="RefSeq" id="WP_344530882.1">
    <property type="nucleotide sequence ID" value="NZ_BAAAUG010000241.1"/>
</dbReference>